<dbReference type="Proteomes" id="UP000664701">
    <property type="component" value="Chromosome"/>
</dbReference>
<proteinExistence type="predicted"/>
<protein>
    <submittedName>
        <fullName evidence="2">Uncharacterized protein</fullName>
    </submittedName>
</protein>
<feature type="transmembrane region" description="Helical" evidence="1">
    <location>
        <begin position="21"/>
        <end position="41"/>
    </location>
</feature>
<dbReference type="EMBL" id="CP147251">
    <property type="protein sequence ID" value="WYJ76514.1"/>
    <property type="molecule type" value="Genomic_DNA"/>
</dbReference>
<gene>
    <name evidence="2" type="ORF">DOK78_001147</name>
</gene>
<evidence type="ECO:0000313" key="3">
    <source>
        <dbReference type="Proteomes" id="UP000664701"/>
    </source>
</evidence>
<keyword evidence="1" id="KW-0812">Transmembrane</keyword>
<evidence type="ECO:0000313" key="2">
    <source>
        <dbReference type="EMBL" id="WYJ76514.1"/>
    </source>
</evidence>
<reference evidence="2 3" key="1">
    <citation type="submission" date="2024-03" db="EMBL/GenBank/DDBJ databases">
        <title>The Genome Sequence of Enterococcus sp. DIV2402.</title>
        <authorList>
            <consortium name="The Broad Institute Genomics Platform"/>
            <consortium name="The Broad Institute Microbial Omics Core"/>
            <consortium name="The Broad Institute Genomic Center for Infectious Diseases"/>
            <person name="Earl A."/>
            <person name="Manson A."/>
            <person name="Gilmore M."/>
            <person name="Schwartman J."/>
            <person name="Shea T."/>
            <person name="Abouelleil A."/>
            <person name="Cao P."/>
            <person name="Chapman S."/>
            <person name="Cusick C."/>
            <person name="Young S."/>
            <person name="Neafsey D."/>
            <person name="Nusbaum C."/>
            <person name="Birren B."/>
        </authorList>
    </citation>
    <scope>NUCLEOTIDE SEQUENCE [LARGE SCALE GENOMIC DNA]</scope>
    <source>
        <strain evidence="2 3">DIV2402</strain>
    </source>
</reference>
<name>A0ABZ2SKY5_9ENTE</name>
<evidence type="ECO:0000256" key="1">
    <source>
        <dbReference type="SAM" id="Phobius"/>
    </source>
</evidence>
<keyword evidence="1" id="KW-1133">Transmembrane helix</keyword>
<sequence>MSTFHAKRQLDQTVDTDIKRIQLIGIFSESVLLIIGVVLFFLDYQLFALLLAVMALGGLIVFLKIIPDNMRKKVETLQSIQPFIELDHQKIRHGEIIIPWEQVSAILRAAPEHVPNEHSPIQSSDTVYLLITQELPPDVLAYSSFVQSYGGHPYLTLRLSYFEKPEVFTKELEQIIQEKNISFLETKNVPTAEKFFQETYKRG</sequence>
<keyword evidence="3" id="KW-1185">Reference proteome</keyword>
<accession>A0ABZ2SKY5</accession>
<feature type="transmembrane region" description="Helical" evidence="1">
    <location>
        <begin position="47"/>
        <end position="66"/>
    </location>
</feature>
<organism evidence="2 3">
    <name type="scientific">Candidatus Enterococcus lowellii</name>
    <dbReference type="NCBI Taxonomy" id="2230877"/>
    <lineage>
        <taxon>Bacteria</taxon>
        <taxon>Bacillati</taxon>
        <taxon>Bacillota</taxon>
        <taxon>Bacilli</taxon>
        <taxon>Lactobacillales</taxon>
        <taxon>Enterococcaceae</taxon>
        <taxon>Enterococcus</taxon>
    </lineage>
</organism>
<dbReference type="RefSeq" id="WP_207941368.1">
    <property type="nucleotide sequence ID" value="NZ_CP147251.1"/>
</dbReference>
<keyword evidence="1" id="KW-0472">Membrane</keyword>